<dbReference type="Proteomes" id="UP000663946">
    <property type="component" value="Plasmid pTiQ15_94"/>
</dbReference>
<dbReference type="AlphaFoldDB" id="A0AAJ4TDI0"/>
<keyword evidence="1" id="KW-0614">Plasmid</keyword>
<dbReference type="InterPro" id="IPR032710">
    <property type="entry name" value="NTF2-like_dom_sf"/>
</dbReference>
<evidence type="ECO:0000313" key="1">
    <source>
        <dbReference type="EMBL" id="QTG17112.1"/>
    </source>
</evidence>
<sequence>MLKLVDSNDPIAVRNLENMINLHQTMINQRRPAEAVAAYLEPGYIQHDPLLKTGAEGLLVFLEGILKDRPLARWVGLRGIAVGDYVWLHTNFLNIFNDDPDDPGLVGVDIFKLSVDGRAIEHWEVLQVVGTPDNSAPWLAPGIKTSNSNGLF</sequence>
<evidence type="ECO:0008006" key="3">
    <source>
        <dbReference type="Google" id="ProtNLM"/>
    </source>
</evidence>
<dbReference type="EMBL" id="CP049220">
    <property type="protein sequence ID" value="QTG17112.1"/>
    <property type="molecule type" value="Genomic_DNA"/>
</dbReference>
<proteinExistence type="predicted"/>
<dbReference type="Gene3D" id="3.10.450.50">
    <property type="match status" value="1"/>
</dbReference>
<dbReference type="SUPFAM" id="SSF54427">
    <property type="entry name" value="NTF2-like"/>
    <property type="match status" value="1"/>
</dbReference>
<organism evidence="1 2">
    <name type="scientific">Agrobacterium tumefaciens</name>
    <dbReference type="NCBI Taxonomy" id="358"/>
    <lineage>
        <taxon>Bacteria</taxon>
        <taxon>Pseudomonadati</taxon>
        <taxon>Pseudomonadota</taxon>
        <taxon>Alphaproteobacteria</taxon>
        <taxon>Hyphomicrobiales</taxon>
        <taxon>Rhizobiaceae</taxon>
        <taxon>Rhizobium/Agrobacterium group</taxon>
        <taxon>Agrobacterium</taxon>
        <taxon>Agrobacterium tumefaciens complex</taxon>
    </lineage>
</organism>
<accession>A0AAJ4TDI0</accession>
<geneLocation type="plasmid" evidence="1 2">
    <name>pTiQ15_94</name>
</geneLocation>
<reference evidence="1" key="1">
    <citation type="submission" date="2020-02" db="EMBL/GenBank/DDBJ databases">
        <title>Unexpected conservation and global transmission of agrobacterial virulence plasmids.</title>
        <authorList>
            <person name="Weisberg A.J."/>
            <person name="Davis E.W. II"/>
            <person name="Tabima J.R."/>
            <person name="Belcher M.S."/>
            <person name="Miller M."/>
            <person name="Kuo C.-H."/>
            <person name="Loper J.E."/>
            <person name="Grunwald N.J."/>
            <person name="Putnam M.L."/>
            <person name="Chang J.H."/>
        </authorList>
    </citation>
    <scope>NUCLEOTIDE SEQUENCE</scope>
    <source>
        <strain evidence="1">Q15/94</strain>
        <plasmid evidence="1">pTiQ15_94</plasmid>
    </source>
</reference>
<dbReference type="RefSeq" id="WP_333722869.1">
    <property type="nucleotide sequence ID" value="NZ_CP049220.1"/>
</dbReference>
<gene>
    <name evidence="1" type="ORF">G6M86_27840</name>
</gene>
<evidence type="ECO:0000313" key="2">
    <source>
        <dbReference type="Proteomes" id="UP000663946"/>
    </source>
</evidence>
<name>A0AAJ4TDI0_AGRTU</name>
<protein>
    <recommendedName>
        <fullName evidence="3">SnoaL-like domain-containing protein</fullName>
    </recommendedName>
</protein>